<organism evidence="2 3">
    <name type="scientific">Candidatus Collierbacteria bacterium GW2011_GWA2_46_26</name>
    <dbReference type="NCBI Taxonomy" id="1618381"/>
    <lineage>
        <taxon>Bacteria</taxon>
        <taxon>Candidatus Collieribacteriota</taxon>
    </lineage>
</organism>
<keyword evidence="1" id="KW-0812">Transmembrane</keyword>
<evidence type="ECO:0000313" key="2">
    <source>
        <dbReference type="EMBL" id="KKU33493.1"/>
    </source>
</evidence>
<evidence type="ECO:0000256" key="1">
    <source>
        <dbReference type="SAM" id="Phobius"/>
    </source>
</evidence>
<reference evidence="2 3" key="1">
    <citation type="journal article" date="2015" name="Nature">
        <title>rRNA introns, odd ribosomes, and small enigmatic genomes across a large radiation of phyla.</title>
        <authorList>
            <person name="Brown C.T."/>
            <person name="Hug L.A."/>
            <person name="Thomas B.C."/>
            <person name="Sharon I."/>
            <person name="Castelle C.J."/>
            <person name="Singh A."/>
            <person name="Wilkins M.J."/>
            <person name="Williams K.H."/>
            <person name="Banfield J.F."/>
        </authorList>
    </citation>
    <scope>NUCLEOTIDE SEQUENCE [LARGE SCALE GENOMIC DNA]</scope>
</reference>
<evidence type="ECO:0000313" key="3">
    <source>
        <dbReference type="Proteomes" id="UP000034794"/>
    </source>
</evidence>
<gene>
    <name evidence="2" type="ORF">UX47_C0003G0016</name>
</gene>
<dbReference type="NCBIfam" id="TIGR02532">
    <property type="entry name" value="IV_pilin_GFxxxE"/>
    <property type="match status" value="1"/>
</dbReference>
<feature type="transmembrane region" description="Helical" evidence="1">
    <location>
        <begin position="6"/>
        <end position="28"/>
    </location>
</feature>
<accession>A0A0G1RU30</accession>
<sequence length="163" mass="18272">MRGFTLFETLLAMTIVSLVSVTSVYILFLSLNLRDLTLTTTKTDESVRVFERFFREAVLGAQSISGDTQSIFLRSQSECWSFVYDEGNKNVRYSAKMQSGCTPEINPSNFFFPSSTKIEAISFVVLPISTGGRLVKVNGTIQTILPFDVFQKSFSLSYVNLID</sequence>
<dbReference type="EMBL" id="LCMI01000003">
    <property type="protein sequence ID" value="KKU33493.1"/>
    <property type="molecule type" value="Genomic_DNA"/>
</dbReference>
<dbReference type="AlphaFoldDB" id="A0A0G1RU30"/>
<dbReference type="InterPro" id="IPR012902">
    <property type="entry name" value="N_methyl_site"/>
</dbReference>
<proteinExistence type="predicted"/>
<protein>
    <recommendedName>
        <fullName evidence="4">Prepilin-type N-terminal cleavage/methylation domain-containing protein</fullName>
    </recommendedName>
</protein>
<name>A0A0G1RU30_9BACT</name>
<dbReference type="Proteomes" id="UP000034794">
    <property type="component" value="Unassembled WGS sequence"/>
</dbReference>
<keyword evidence="1" id="KW-0472">Membrane</keyword>
<keyword evidence="1" id="KW-1133">Transmembrane helix</keyword>
<evidence type="ECO:0008006" key="4">
    <source>
        <dbReference type="Google" id="ProtNLM"/>
    </source>
</evidence>
<comment type="caution">
    <text evidence="2">The sequence shown here is derived from an EMBL/GenBank/DDBJ whole genome shotgun (WGS) entry which is preliminary data.</text>
</comment>